<name>A0A212L6M1_9BACT</name>
<protein>
    <submittedName>
        <fullName evidence="1">Uncharacterized protein</fullName>
    </submittedName>
</protein>
<accession>A0A212L6M1</accession>
<sequence length="69" mass="7634">MAYALQQAIKGFCSTRPARLKKVPRCACPGFFCLRRVASIDVIPVPCLNTSPTRDRARDPAYSSKAFNT</sequence>
<gene>
    <name evidence="1" type="ORF">KL86DES1_21096</name>
</gene>
<organism evidence="1">
    <name type="scientific">uncultured Desulfovibrio sp</name>
    <dbReference type="NCBI Taxonomy" id="167968"/>
    <lineage>
        <taxon>Bacteria</taxon>
        <taxon>Pseudomonadati</taxon>
        <taxon>Thermodesulfobacteriota</taxon>
        <taxon>Desulfovibrionia</taxon>
        <taxon>Desulfovibrionales</taxon>
        <taxon>Desulfovibrionaceae</taxon>
        <taxon>Desulfovibrio</taxon>
        <taxon>environmental samples</taxon>
    </lineage>
</organism>
<dbReference type="AlphaFoldDB" id="A0A212L6M1"/>
<reference evidence="1" key="1">
    <citation type="submission" date="2016-08" db="EMBL/GenBank/DDBJ databases">
        <authorList>
            <person name="Seilhamer J.J."/>
        </authorList>
    </citation>
    <scope>NUCLEOTIDE SEQUENCE</scope>
    <source>
        <strain evidence="1">86-1</strain>
    </source>
</reference>
<dbReference type="EMBL" id="FMJC01000002">
    <property type="protein sequence ID" value="SCM73170.1"/>
    <property type="molecule type" value="Genomic_DNA"/>
</dbReference>
<proteinExistence type="predicted"/>
<evidence type="ECO:0000313" key="1">
    <source>
        <dbReference type="EMBL" id="SCM73170.1"/>
    </source>
</evidence>